<dbReference type="Pfam" id="PF01451">
    <property type="entry name" value="LMWPc"/>
    <property type="match status" value="1"/>
</dbReference>
<evidence type="ECO:0000256" key="1">
    <source>
        <dbReference type="ARBA" id="ARBA00022849"/>
    </source>
</evidence>
<dbReference type="EMBL" id="CTRI01000009">
    <property type="protein sequence ID" value="CQR31534.1"/>
    <property type="molecule type" value="Genomic_DNA"/>
</dbReference>
<dbReference type="CDD" id="cd16345">
    <property type="entry name" value="LMWP_ArsC"/>
    <property type="match status" value="1"/>
</dbReference>
<dbReference type="PANTHER" id="PTHR43428">
    <property type="entry name" value="ARSENATE REDUCTASE"/>
    <property type="match status" value="1"/>
</dbReference>
<sequence length="186" mass="20317">MWTFVPHRHAQRACFLPFLQRHKRADNVNILFLCTGNSCRSVLAEATFNHLAPEGWHAMSAGSHPTGQVHPRSLALLEREGIPTEGLFSKSWDSLPVTPDIVITVCASAAGETCPAYLGPVLRAHWGVDDPAKATGSEEQINAAFAHAYRILRARIEALLASPMDSLRKDPAALRTELEHIGLLAP</sequence>
<dbReference type="SMART" id="SM00226">
    <property type="entry name" value="LMWPc"/>
    <property type="match status" value="1"/>
</dbReference>
<evidence type="ECO:0000259" key="2">
    <source>
        <dbReference type="SMART" id="SM00226"/>
    </source>
</evidence>
<reference evidence="3 4" key="1">
    <citation type="submission" date="2015-03" db="EMBL/GenBank/DDBJ databases">
        <authorList>
            <person name="Regsiter A."/>
            <person name="william w."/>
        </authorList>
    </citation>
    <scope>NUCLEOTIDE SEQUENCE [LARGE SCALE GENOMIC DNA]</scope>
    <source>
        <strain evidence="3 4">CB1</strain>
    </source>
</reference>
<dbReference type="InterPro" id="IPR036196">
    <property type="entry name" value="Ptyr_pPase_sf"/>
</dbReference>
<organism evidence="3 4">
    <name type="scientific">Thiomonas arsenitoxydans (strain DSM 22701 / CIP 110005 / 3As)</name>
    <dbReference type="NCBI Taxonomy" id="426114"/>
    <lineage>
        <taxon>Bacteria</taxon>
        <taxon>Pseudomonadati</taxon>
        <taxon>Pseudomonadota</taxon>
        <taxon>Betaproteobacteria</taxon>
        <taxon>Burkholderiales</taxon>
        <taxon>Thiomonas</taxon>
    </lineage>
</organism>
<keyword evidence="4" id="KW-1185">Reference proteome</keyword>
<dbReference type="Gene3D" id="3.40.50.2300">
    <property type="match status" value="1"/>
</dbReference>
<dbReference type="Proteomes" id="UP000078599">
    <property type="component" value="Unassembled WGS sequence"/>
</dbReference>
<keyword evidence="1" id="KW-0059">Arsenical resistance</keyword>
<proteinExistence type="predicted"/>
<evidence type="ECO:0000313" key="3">
    <source>
        <dbReference type="EMBL" id="CQR31534.1"/>
    </source>
</evidence>
<dbReference type="PANTHER" id="PTHR43428:SF1">
    <property type="entry name" value="ARSENATE REDUCTASE"/>
    <property type="match status" value="1"/>
</dbReference>
<gene>
    <name evidence="3" type="primary">arsC2a</name>
    <name evidence="3" type="ORF">THICB1_170093</name>
</gene>
<dbReference type="SUPFAM" id="SSF52788">
    <property type="entry name" value="Phosphotyrosine protein phosphatases I"/>
    <property type="match status" value="1"/>
</dbReference>
<accession>A0ABP1Z3J8</accession>
<comment type="caution">
    <text evidence="3">The sequence shown here is derived from an EMBL/GenBank/DDBJ whole genome shotgun (WGS) entry which is preliminary data.</text>
</comment>
<evidence type="ECO:0000313" key="4">
    <source>
        <dbReference type="Proteomes" id="UP000078599"/>
    </source>
</evidence>
<dbReference type="InterPro" id="IPR023485">
    <property type="entry name" value="Ptyr_pPase"/>
</dbReference>
<protein>
    <submittedName>
        <fullName evidence="3">Arsenate reductase</fullName>
    </submittedName>
</protein>
<name>A0ABP1Z3J8_THIA3</name>
<feature type="domain" description="Phosphotyrosine protein phosphatase I" evidence="2">
    <location>
        <begin position="28"/>
        <end position="162"/>
    </location>
</feature>